<protein>
    <submittedName>
        <fullName evidence="2">Pyridoxamine 5'-phosphate oxidase</fullName>
    </submittedName>
</protein>
<dbReference type="InterPro" id="IPR012349">
    <property type="entry name" value="Split_barrel_FMN-bd"/>
</dbReference>
<dbReference type="AlphaFoldDB" id="A0A2W5SVL0"/>
<dbReference type="PANTHER" id="PTHR42815">
    <property type="entry name" value="FAD-BINDING, PUTATIVE (AFU_ORTHOLOGUE AFUA_6G07600)-RELATED"/>
    <property type="match status" value="1"/>
</dbReference>
<dbReference type="Proteomes" id="UP000249061">
    <property type="component" value="Unassembled WGS sequence"/>
</dbReference>
<proteinExistence type="predicted"/>
<dbReference type="SUPFAM" id="SSF50475">
    <property type="entry name" value="FMN-binding split barrel"/>
    <property type="match status" value="2"/>
</dbReference>
<sequence>MTRPSESPFHEGEVAVQERTGERAMAARLEGIVQPEIVPGARAFLAEQQALAVATSDVHGRPWASLWLGARGFVHTPDGRTVELDFERTLRADEDPVALTRGAPVGMLAINLQTRKRLRINGVVTALDAARATIEVREAYPNCPRYIQKREPRPSAETTSAPTRRGRTFDDERRELIRRVDTVFVATQHATRGLDASHRGGAPGFVHVLDERTLRLPDYPGNGIFNTFGNLELDPRVGLVLVDFANQRALSLTGRATVSFDVEEDASQPNGGTGRYWTVVVDEWVDAPLDPRVDWEPGERSAFNPGIR</sequence>
<dbReference type="InterPro" id="IPR011576">
    <property type="entry name" value="Pyridox_Oxase_N"/>
</dbReference>
<organism evidence="2 3">
    <name type="scientific">Archangium gephyra</name>
    <dbReference type="NCBI Taxonomy" id="48"/>
    <lineage>
        <taxon>Bacteria</taxon>
        <taxon>Pseudomonadati</taxon>
        <taxon>Myxococcota</taxon>
        <taxon>Myxococcia</taxon>
        <taxon>Myxococcales</taxon>
        <taxon>Cystobacterineae</taxon>
        <taxon>Archangiaceae</taxon>
        <taxon>Archangium</taxon>
    </lineage>
</organism>
<feature type="domain" description="Pyridoxamine 5'-phosphate oxidase N-terminal" evidence="1">
    <location>
        <begin position="169"/>
        <end position="267"/>
    </location>
</feature>
<evidence type="ECO:0000313" key="3">
    <source>
        <dbReference type="Proteomes" id="UP000249061"/>
    </source>
</evidence>
<dbReference type="Gene3D" id="2.30.110.10">
    <property type="entry name" value="Electron Transport, Fmn-binding Protein, Chain A"/>
    <property type="match status" value="2"/>
</dbReference>
<dbReference type="EMBL" id="QFQP01000035">
    <property type="protein sequence ID" value="PZR06970.1"/>
    <property type="molecule type" value="Genomic_DNA"/>
</dbReference>
<name>A0A2W5SVL0_9BACT</name>
<accession>A0A2W5SVL0</accession>
<gene>
    <name evidence="2" type="ORF">DI536_29315</name>
</gene>
<evidence type="ECO:0000259" key="1">
    <source>
        <dbReference type="Pfam" id="PF01243"/>
    </source>
</evidence>
<comment type="caution">
    <text evidence="2">The sequence shown here is derived from an EMBL/GenBank/DDBJ whole genome shotgun (WGS) entry which is preliminary data.</text>
</comment>
<dbReference type="Pfam" id="PF01243">
    <property type="entry name" value="PNPOx_N"/>
    <property type="match status" value="1"/>
</dbReference>
<reference evidence="2 3" key="1">
    <citation type="submission" date="2017-08" db="EMBL/GenBank/DDBJ databases">
        <title>Infants hospitalized years apart are colonized by the same room-sourced microbial strains.</title>
        <authorList>
            <person name="Brooks B."/>
            <person name="Olm M.R."/>
            <person name="Firek B.A."/>
            <person name="Baker R."/>
            <person name="Thomas B.C."/>
            <person name="Morowitz M.J."/>
            <person name="Banfield J.F."/>
        </authorList>
    </citation>
    <scope>NUCLEOTIDE SEQUENCE [LARGE SCALE GENOMIC DNA]</scope>
    <source>
        <strain evidence="2">S2_003_000_R2_14</strain>
    </source>
</reference>
<evidence type="ECO:0000313" key="2">
    <source>
        <dbReference type="EMBL" id="PZR06970.1"/>
    </source>
</evidence>
<dbReference type="PANTHER" id="PTHR42815:SF2">
    <property type="entry name" value="FAD-BINDING, PUTATIVE (AFU_ORTHOLOGUE AFUA_6G07600)-RELATED"/>
    <property type="match status" value="1"/>
</dbReference>